<dbReference type="EMBL" id="VSRR010017519">
    <property type="protein sequence ID" value="MPC60440.1"/>
    <property type="molecule type" value="Genomic_DNA"/>
</dbReference>
<comment type="caution">
    <text evidence="1">The sequence shown here is derived from an EMBL/GenBank/DDBJ whole genome shotgun (WGS) entry which is preliminary data.</text>
</comment>
<gene>
    <name evidence="1" type="ORF">E2C01_054485</name>
</gene>
<dbReference type="Proteomes" id="UP000324222">
    <property type="component" value="Unassembled WGS sequence"/>
</dbReference>
<reference evidence="1 2" key="1">
    <citation type="submission" date="2019-05" db="EMBL/GenBank/DDBJ databases">
        <title>Another draft genome of Portunus trituberculatus and its Hox gene families provides insights of decapod evolution.</title>
        <authorList>
            <person name="Jeong J.-H."/>
            <person name="Song I."/>
            <person name="Kim S."/>
            <person name="Choi T."/>
            <person name="Kim D."/>
            <person name="Ryu S."/>
            <person name="Kim W."/>
        </authorList>
    </citation>
    <scope>NUCLEOTIDE SEQUENCE [LARGE SCALE GENOMIC DNA]</scope>
    <source>
        <tissue evidence="1">Muscle</tissue>
    </source>
</reference>
<evidence type="ECO:0000313" key="2">
    <source>
        <dbReference type="Proteomes" id="UP000324222"/>
    </source>
</evidence>
<keyword evidence="2" id="KW-1185">Reference proteome</keyword>
<evidence type="ECO:0000313" key="1">
    <source>
        <dbReference type="EMBL" id="MPC60440.1"/>
    </source>
</evidence>
<sequence length="101" mass="11699">MGLYKMAIADQCVFQSSGMPMPQECCPNLYWEVFMGRERGERGGVGWRFLECSEHAEPPQYWNIGILKTFWNDILSIKHTTTVPLTIRTPEFRTPQNTSQL</sequence>
<accession>A0A5B7GJP3</accession>
<dbReference type="AlphaFoldDB" id="A0A5B7GJP3"/>
<organism evidence="1 2">
    <name type="scientific">Portunus trituberculatus</name>
    <name type="common">Swimming crab</name>
    <name type="synonym">Neptunus trituberculatus</name>
    <dbReference type="NCBI Taxonomy" id="210409"/>
    <lineage>
        <taxon>Eukaryota</taxon>
        <taxon>Metazoa</taxon>
        <taxon>Ecdysozoa</taxon>
        <taxon>Arthropoda</taxon>
        <taxon>Crustacea</taxon>
        <taxon>Multicrustacea</taxon>
        <taxon>Malacostraca</taxon>
        <taxon>Eumalacostraca</taxon>
        <taxon>Eucarida</taxon>
        <taxon>Decapoda</taxon>
        <taxon>Pleocyemata</taxon>
        <taxon>Brachyura</taxon>
        <taxon>Eubrachyura</taxon>
        <taxon>Portunoidea</taxon>
        <taxon>Portunidae</taxon>
        <taxon>Portuninae</taxon>
        <taxon>Portunus</taxon>
    </lineage>
</organism>
<proteinExistence type="predicted"/>
<protein>
    <submittedName>
        <fullName evidence="1">Uncharacterized protein</fullName>
    </submittedName>
</protein>
<name>A0A5B7GJP3_PORTR</name>